<evidence type="ECO:0000256" key="4">
    <source>
        <dbReference type="ARBA" id="ARBA00012735"/>
    </source>
</evidence>
<evidence type="ECO:0000256" key="10">
    <source>
        <dbReference type="ARBA" id="ARBA00048713"/>
    </source>
</evidence>
<dbReference type="Gene3D" id="3.90.440.10">
    <property type="entry name" value="Nitric Oxide Synthase,Heme Domain,Chain A domain 2"/>
    <property type="match status" value="1"/>
</dbReference>
<comment type="function">
    <text evidence="2 11">Catalyzes the production of nitric oxide.</text>
</comment>
<evidence type="ECO:0000259" key="13">
    <source>
        <dbReference type="PROSITE" id="PS60001"/>
    </source>
</evidence>
<evidence type="ECO:0000256" key="7">
    <source>
        <dbReference type="ARBA" id="ARBA00022723"/>
    </source>
</evidence>
<dbReference type="PANTHER" id="PTHR43410">
    <property type="entry name" value="NITRIC OXIDE SYNTHASE OXYGENASE"/>
    <property type="match status" value="1"/>
</dbReference>
<reference evidence="14 15" key="1">
    <citation type="submission" date="2019-01" db="EMBL/GenBank/DDBJ databases">
        <title>Sequencing the genomes of 1000 actinobacteria strains.</title>
        <authorList>
            <person name="Klenk H.-P."/>
        </authorList>
    </citation>
    <scope>NUCLEOTIDE SEQUENCE [LARGE SCALE GENOMIC DNA]</scope>
    <source>
        <strain evidence="14 15">DSM 43925</strain>
    </source>
</reference>
<dbReference type="Gene3D" id="3.90.340.10">
    <property type="entry name" value="Nitric Oxide Synthase, Chain A, domain 1"/>
    <property type="match status" value="1"/>
</dbReference>
<dbReference type="EC" id="1.14.14.47" evidence="4 11"/>
<protein>
    <recommendedName>
        <fullName evidence="5 11">Nitric oxide synthase oxygenase</fullName>
        <ecNumber evidence="4 11">1.14.14.47</ecNumber>
    </recommendedName>
</protein>
<comment type="caution">
    <text evidence="14">The sequence shown here is derived from an EMBL/GenBank/DDBJ whole genome shotgun (WGS) entry which is preliminary data.</text>
</comment>
<gene>
    <name evidence="14" type="ORF">EDD27_0627</name>
</gene>
<dbReference type="AlphaFoldDB" id="A0A438LY02"/>
<dbReference type="Gene3D" id="3.90.1230.10">
    <property type="entry name" value="Nitric Oxide Synthase, Chain A, domain 3"/>
    <property type="match status" value="1"/>
</dbReference>
<comment type="catalytic activity">
    <reaction evidence="10">
        <text>3 reduced [flavodoxin] + 2 L-arginine + 4 O2 = 3 oxidized [flavodoxin] + 2 L-citrulline + 2 nitric oxide + 4 H2O + 5 H(+)</text>
        <dbReference type="Rhea" id="RHEA:52324"/>
        <dbReference type="Rhea" id="RHEA-COMP:10622"/>
        <dbReference type="Rhea" id="RHEA-COMP:10623"/>
        <dbReference type="ChEBI" id="CHEBI:15377"/>
        <dbReference type="ChEBI" id="CHEBI:15378"/>
        <dbReference type="ChEBI" id="CHEBI:15379"/>
        <dbReference type="ChEBI" id="CHEBI:16480"/>
        <dbReference type="ChEBI" id="CHEBI:32682"/>
        <dbReference type="ChEBI" id="CHEBI:57618"/>
        <dbReference type="ChEBI" id="CHEBI:57743"/>
        <dbReference type="ChEBI" id="CHEBI:58210"/>
        <dbReference type="EC" id="1.14.14.47"/>
    </reaction>
</comment>
<keyword evidence="15" id="KW-1185">Reference proteome</keyword>
<name>A0A438LY02_9ACTN</name>
<accession>A0A438LY02</accession>
<dbReference type="EMBL" id="SAUN01000001">
    <property type="protein sequence ID" value="RVX38331.1"/>
    <property type="molecule type" value="Genomic_DNA"/>
</dbReference>
<dbReference type="InterPro" id="IPR044940">
    <property type="entry name" value="NOS_dom_2"/>
</dbReference>
<evidence type="ECO:0000256" key="3">
    <source>
        <dbReference type="ARBA" id="ARBA00005411"/>
    </source>
</evidence>
<dbReference type="InterPro" id="IPR036119">
    <property type="entry name" value="NOS_N_sf"/>
</dbReference>
<keyword evidence="8 11" id="KW-0560">Oxidoreductase</keyword>
<evidence type="ECO:0000256" key="5">
    <source>
        <dbReference type="ARBA" id="ARBA00018859"/>
    </source>
</evidence>
<evidence type="ECO:0000313" key="14">
    <source>
        <dbReference type="EMBL" id="RVX38331.1"/>
    </source>
</evidence>
<dbReference type="InterPro" id="IPR050607">
    <property type="entry name" value="NOS"/>
</dbReference>
<dbReference type="InterPro" id="IPR017142">
    <property type="entry name" value="Nitric_oxide_synthase_Oase-su"/>
</dbReference>
<evidence type="ECO:0000256" key="11">
    <source>
        <dbReference type="PIRNR" id="PIRNR037219"/>
    </source>
</evidence>
<dbReference type="SUPFAM" id="SSF56512">
    <property type="entry name" value="Nitric oxide (NO) synthase oxygenase domain"/>
    <property type="match status" value="1"/>
</dbReference>
<keyword evidence="9 11" id="KW-0408">Iron</keyword>
<dbReference type="Pfam" id="PF02898">
    <property type="entry name" value="NO_synthase"/>
    <property type="match status" value="1"/>
</dbReference>
<organism evidence="14 15">
    <name type="scientific">Nonomuraea polychroma</name>
    <dbReference type="NCBI Taxonomy" id="46176"/>
    <lineage>
        <taxon>Bacteria</taxon>
        <taxon>Bacillati</taxon>
        <taxon>Actinomycetota</taxon>
        <taxon>Actinomycetes</taxon>
        <taxon>Streptosporangiales</taxon>
        <taxon>Streptosporangiaceae</taxon>
        <taxon>Nonomuraea</taxon>
    </lineage>
</organism>
<dbReference type="RefSeq" id="WP_241563836.1">
    <property type="nucleotide sequence ID" value="NZ_SAUN01000001.1"/>
</dbReference>
<evidence type="ECO:0000256" key="8">
    <source>
        <dbReference type="ARBA" id="ARBA00023002"/>
    </source>
</evidence>
<keyword evidence="6 11" id="KW-0349">Heme</keyword>
<comment type="similarity">
    <text evidence="3 11">Belongs to the NOS family. Bacterial NOS oxygenase subfamily.</text>
</comment>
<dbReference type="InterPro" id="IPR004030">
    <property type="entry name" value="NOS_N"/>
</dbReference>
<feature type="binding site" description="axial binding residue" evidence="12">
    <location>
        <position position="84"/>
    </location>
    <ligand>
        <name>heme</name>
        <dbReference type="ChEBI" id="CHEBI:30413"/>
    </ligand>
    <ligandPart>
        <name>Fe</name>
        <dbReference type="ChEBI" id="CHEBI:18248"/>
    </ligandPart>
</feature>
<dbReference type="GO" id="GO:0046872">
    <property type="term" value="F:metal ion binding"/>
    <property type="evidence" value="ECO:0007669"/>
    <property type="project" value="UniProtKB-KW"/>
</dbReference>
<comment type="subunit">
    <text evidence="11">Homodimer.</text>
</comment>
<comment type="cofactor">
    <cofactor evidence="1 11 12">
        <name>heme</name>
        <dbReference type="ChEBI" id="CHEBI:30413"/>
    </cofactor>
</comment>
<keyword evidence="7 11" id="KW-0479">Metal-binding</keyword>
<comment type="miscellaneous">
    <text evidence="11">This protein is similar to the oxygenase domain of eukaryotic nitric oxide synthases but lacks the reductase domain which, in eukaryotes, is responsible for transfer of electrons to the ferric heme during nitric oxide synthesis.</text>
</comment>
<evidence type="ECO:0000256" key="2">
    <source>
        <dbReference type="ARBA" id="ARBA00002642"/>
    </source>
</evidence>
<evidence type="ECO:0000313" key="15">
    <source>
        <dbReference type="Proteomes" id="UP000284824"/>
    </source>
</evidence>
<sequence length="378" mass="42491">MRTWITSLRPFDAPAVRPWMERSTDLREAERFLRLYHAENPSAGGLHARLRDVAREVARTGTYTHTFEELEFGARVAWRNSSRCIGRLYWRSLRVRDRRQVSTAEGVALECVGHLREATGNGKIRPTITVLPPDTPALPGPRILNDQLVRYAGHRGRGGRIVGDPKNVELTDMAKALGWRGDTGGRFDVLPVIIQPALGDPLLCNLPGDAVLEVPLVHPEYPWFAELGLRWHAVPAISDMCLEIGGICYPCAPFNGWYMGTEIGARNLADTDRYDQLAVVAERLGLNTSTERSLWRDHAMVELNVAVLHSFEQAGVTMTDHHTESRRFLTHLEKEEKAGRVCPADWSWIVPPLSGSATPVFHRYYDTSVLTPAFVHHR</sequence>
<dbReference type="PANTHER" id="PTHR43410:SF1">
    <property type="entry name" value="NITRIC OXIDE SYNTHASE"/>
    <property type="match status" value="1"/>
</dbReference>
<dbReference type="Proteomes" id="UP000284824">
    <property type="component" value="Unassembled WGS sequence"/>
</dbReference>
<dbReference type="InterPro" id="IPR044944">
    <property type="entry name" value="NOS_dom_3"/>
</dbReference>
<evidence type="ECO:0000256" key="1">
    <source>
        <dbReference type="ARBA" id="ARBA00001971"/>
    </source>
</evidence>
<dbReference type="GO" id="GO:0004517">
    <property type="term" value="F:nitric-oxide synthase activity"/>
    <property type="evidence" value="ECO:0007669"/>
    <property type="project" value="InterPro"/>
</dbReference>
<dbReference type="GO" id="GO:0006809">
    <property type="term" value="P:nitric oxide biosynthetic process"/>
    <property type="evidence" value="ECO:0007669"/>
    <property type="project" value="InterPro"/>
</dbReference>
<dbReference type="GO" id="GO:0020037">
    <property type="term" value="F:heme binding"/>
    <property type="evidence" value="ECO:0007669"/>
    <property type="project" value="InterPro"/>
</dbReference>
<evidence type="ECO:0000256" key="6">
    <source>
        <dbReference type="ARBA" id="ARBA00022617"/>
    </source>
</evidence>
<evidence type="ECO:0000256" key="12">
    <source>
        <dbReference type="PIRSR" id="PIRSR037219-1"/>
    </source>
</evidence>
<feature type="domain" description="Nitric oxide synthase (NOS)" evidence="13">
    <location>
        <begin position="83"/>
        <end position="90"/>
    </location>
</feature>
<evidence type="ECO:0000256" key="9">
    <source>
        <dbReference type="ARBA" id="ARBA00023004"/>
    </source>
</evidence>
<dbReference type="PIRSF" id="PIRSF037219">
    <property type="entry name" value="NOS_oxygenase"/>
    <property type="match status" value="1"/>
</dbReference>
<proteinExistence type="inferred from homology"/>
<dbReference type="CDD" id="cd00575">
    <property type="entry name" value="NOS_oxygenase"/>
    <property type="match status" value="1"/>
</dbReference>
<dbReference type="InterPro" id="IPR044943">
    <property type="entry name" value="NOS_dom_1"/>
</dbReference>
<dbReference type="PROSITE" id="PS60001">
    <property type="entry name" value="NOS"/>
    <property type="match status" value="1"/>
</dbReference>